<organism evidence="2">
    <name type="scientific">Streptomyces tabacisoli</name>
    <dbReference type="NCBI Taxonomy" id="3156398"/>
    <lineage>
        <taxon>Bacteria</taxon>
        <taxon>Bacillati</taxon>
        <taxon>Actinomycetota</taxon>
        <taxon>Actinomycetes</taxon>
        <taxon>Kitasatosporales</taxon>
        <taxon>Streptomycetaceae</taxon>
        <taxon>Streptomyces</taxon>
    </lineage>
</organism>
<protein>
    <recommendedName>
        <fullName evidence="3">MarR family transcriptional regulator</fullName>
    </recommendedName>
</protein>
<reference evidence="2" key="1">
    <citation type="submission" date="2024-06" db="EMBL/GenBank/DDBJ databases">
        <title>Streptomyces sp. strain HUAS MG91 genome sequences.</title>
        <authorList>
            <person name="Mo P."/>
        </authorList>
    </citation>
    <scope>NUCLEOTIDE SEQUENCE</scope>
    <source>
        <strain evidence="2">HUAS MG91</strain>
    </source>
</reference>
<dbReference type="RefSeq" id="WP_353943919.1">
    <property type="nucleotide sequence ID" value="NZ_CP159534.1"/>
</dbReference>
<dbReference type="AlphaFoldDB" id="A0AAU8IV89"/>
<accession>A0AAU8IV89</accession>
<proteinExistence type="predicted"/>
<name>A0AAU8IV89_9ACTN</name>
<dbReference type="EMBL" id="CP159534">
    <property type="protein sequence ID" value="XCJ72350.1"/>
    <property type="molecule type" value="Genomic_DNA"/>
</dbReference>
<dbReference type="KEGG" id="stac:ABII15_21355"/>
<evidence type="ECO:0000256" key="1">
    <source>
        <dbReference type="SAM" id="MobiDB-lite"/>
    </source>
</evidence>
<gene>
    <name evidence="2" type="ORF">ABII15_21355</name>
</gene>
<feature type="region of interest" description="Disordered" evidence="1">
    <location>
        <begin position="1"/>
        <end position="28"/>
    </location>
</feature>
<evidence type="ECO:0000313" key="2">
    <source>
        <dbReference type="EMBL" id="XCJ72350.1"/>
    </source>
</evidence>
<sequence length="305" mass="32835">MPAHPAASPGYGKRSAPDQAPRTNADFAHLPPREAHIAGFIDRLHDGADISVKLLASCLPYGQQAMRTALNNLQAAGHLRRGREHVVGSGSARWVTRTWFSRTARDDAWWTKFLRGDVPEEETPRQPGPTRNRAYILLAALGRTAPVLALSAKECTELGPLTEAWFERGADESAVVHALTTGLPTPVHSPAALVRSRLIAKLPPEPAPRPPLRVVECATCGDPGRPEDIRAGRCGMCRGTSHPPAHPAPPPALTAEAVHARAAQIRTAMRAETPGTPPRSRIPYDPRDTVLAHHTHTGRAHPSAT</sequence>
<evidence type="ECO:0008006" key="3">
    <source>
        <dbReference type="Google" id="ProtNLM"/>
    </source>
</evidence>